<reference evidence="8" key="1">
    <citation type="submission" date="2016-10" db="EMBL/GenBank/DDBJ databases">
        <authorList>
            <person name="Varghese N."/>
            <person name="Submissions S."/>
        </authorList>
    </citation>
    <scope>NUCLEOTIDE SEQUENCE [LARGE SCALE GENOMIC DNA]</scope>
    <source>
        <strain evidence="8">IMMIB L-1606</strain>
    </source>
</reference>
<organism evidence="7 8">
    <name type="scientific">Pseudarthrobacter equi</name>
    <dbReference type="NCBI Taxonomy" id="728066"/>
    <lineage>
        <taxon>Bacteria</taxon>
        <taxon>Bacillati</taxon>
        <taxon>Actinomycetota</taxon>
        <taxon>Actinomycetes</taxon>
        <taxon>Micrococcales</taxon>
        <taxon>Micrococcaceae</taxon>
        <taxon>Pseudarthrobacter</taxon>
    </lineage>
</organism>
<evidence type="ECO:0000256" key="6">
    <source>
        <dbReference type="SAM" id="MobiDB-lite"/>
    </source>
</evidence>
<dbReference type="PRINTS" id="PR00419">
    <property type="entry name" value="ADXRDTASE"/>
</dbReference>
<evidence type="ECO:0000313" key="7">
    <source>
        <dbReference type="EMBL" id="SDT58526.1"/>
    </source>
</evidence>
<dbReference type="AlphaFoldDB" id="A0A1H2BL77"/>
<dbReference type="Gene3D" id="3.50.50.60">
    <property type="entry name" value="FAD/NAD(P)-binding domain"/>
    <property type="match status" value="1"/>
</dbReference>
<dbReference type="PANTHER" id="PTHR43498">
    <property type="entry name" value="FERREDOXIN:COB-COM HETERODISULFIDE REDUCTASE SUBUNIT A"/>
    <property type="match status" value="1"/>
</dbReference>
<keyword evidence="8" id="KW-1185">Reference proteome</keyword>
<accession>A0A1H2BL77</accession>
<evidence type="ECO:0000256" key="4">
    <source>
        <dbReference type="ARBA" id="ARBA00023004"/>
    </source>
</evidence>
<name>A0A1H2BL77_9MICC</name>
<sequence>MNTTPSFAAPENGFAGSLELATTTADLTAPVISRSNVLVVGGGPAGVAAAVTAARSGAKVTLLERYSSLGGLASGGMVLVLDDMINGQEITVTGIVSEYVERLQKLGLAIVPPADDRKTSEELWNKWGRYGTFDFHSHTNPKPICYAAAFDPDGWKRVSNDLVREAGVDLRLHSWFSRPIVDNGVIKGVITETKLGPQAFMADVVIDTTGDIDVASRAGASYAKDNYITTLVFRLGNVDTRAAEAFEQANPKEARAINRKIKRLLGGAWELWWLKTPIDGVVWCNAPHMSGFDGTDPADMTAAEFAARDRISEAVDYVRAHLPGFENCYMLDVASQMGVRQTRLLQGEYVMTKDDVTQRRHFADTVARGRDYYYPYRSLLPKEVDQLLVAGRHYSATPEAQKMSREIPPCMAMGQAVGVAAALAVENNVLVRDVSALDIQQGMRRHGADPGDVPSSNATIDQDAAVPA</sequence>
<keyword evidence="1" id="KW-0004">4Fe-4S</keyword>
<dbReference type="GO" id="GO:0046872">
    <property type="term" value="F:metal ion binding"/>
    <property type="evidence" value="ECO:0007669"/>
    <property type="project" value="UniProtKB-KW"/>
</dbReference>
<dbReference type="OrthoDB" id="177652at2"/>
<dbReference type="InterPro" id="IPR036188">
    <property type="entry name" value="FAD/NAD-bd_sf"/>
</dbReference>
<dbReference type="Proteomes" id="UP000198751">
    <property type="component" value="Chromosome I"/>
</dbReference>
<dbReference type="Pfam" id="PF12831">
    <property type="entry name" value="FAD_oxidored"/>
    <property type="match status" value="2"/>
</dbReference>
<proteinExistence type="predicted"/>
<keyword evidence="4" id="KW-0408">Iron</keyword>
<dbReference type="GO" id="GO:0016491">
    <property type="term" value="F:oxidoreductase activity"/>
    <property type="evidence" value="ECO:0007669"/>
    <property type="project" value="UniProtKB-KW"/>
</dbReference>
<evidence type="ECO:0000256" key="3">
    <source>
        <dbReference type="ARBA" id="ARBA00023002"/>
    </source>
</evidence>
<keyword evidence="5" id="KW-0411">Iron-sulfur</keyword>
<evidence type="ECO:0000256" key="2">
    <source>
        <dbReference type="ARBA" id="ARBA00022723"/>
    </source>
</evidence>
<dbReference type="PANTHER" id="PTHR43498:SF1">
    <property type="entry name" value="COB--COM HETERODISULFIDE REDUCTASE IRON-SULFUR SUBUNIT A"/>
    <property type="match status" value="1"/>
</dbReference>
<dbReference type="InterPro" id="IPR039650">
    <property type="entry name" value="HdrA-like"/>
</dbReference>
<dbReference type="EMBL" id="LT629779">
    <property type="protein sequence ID" value="SDT58526.1"/>
    <property type="molecule type" value="Genomic_DNA"/>
</dbReference>
<dbReference type="RefSeq" id="WP_091723208.1">
    <property type="nucleotide sequence ID" value="NZ_LT629779.1"/>
</dbReference>
<feature type="region of interest" description="Disordered" evidence="6">
    <location>
        <begin position="442"/>
        <end position="468"/>
    </location>
</feature>
<dbReference type="GO" id="GO:0051539">
    <property type="term" value="F:4 iron, 4 sulfur cluster binding"/>
    <property type="evidence" value="ECO:0007669"/>
    <property type="project" value="UniProtKB-KW"/>
</dbReference>
<keyword evidence="3" id="KW-0560">Oxidoreductase</keyword>
<gene>
    <name evidence="7" type="ORF">SAMN04489743_3752</name>
</gene>
<evidence type="ECO:0000256" key="5">
    <source>
        <dbReference type="ARBA" id="ARBA00023014"/>
    </source>
</evidence>
<keyword evidence="2" id="KW-0479">Metal-binding</keyword>
<evidence type="ECO:0000256" key="1">
    <source>
        <dbReference type="ARBA" id="ARBA00022485"/>
    </source>
</evidence>
<dbReference type="SUPFAM" id="SSF51905">
    <property type="entry name" value="FAD/NAD(P)-binding domain"/>
    <property type="match status" value="1"/>
</dbReference>
<evidence type="ECO:0000313" key="8">
    <source>
        <dbReference type="Proteomes" id="UP000198751"/>
    </source>
</evidence>
<protein>
    <submittedName>
        <fullName evidence="7">FAD dependent oxidoreductase</fullName>
    </submittedName>
</protein>